<organism evidence="1 2">
    <name type="scientific">Thelephora ganbajun</name>
    <name type="common">Ganba fungus</name>
    <dbReference type="NCBI Taxonomy" id="370292"/>
    <lineage>
        <taxon>Eukaryota</taxon>
        <taxon>Fungi</taxon>
        <taxon>Dikarya</taxon>
        <taxon>Basidiomycota</taxon>
        <taxon>Agaricomycotina</taxon>
        <taxon>Agaricomycetes</taxon>
        <taxon>Thelephorales</taxon>
        <taxon>Thelephoraceae</taxon>
        <taxon>Thelephora</taxon>
    </lineage>
</organism>
<evidence type="ECO:0000313" key="2">
    <source>
        <dbReference type="Proteomes" id="UP000886501"/>
    </source>
</evidence>
<gene>
    <name evidence="1" type="ORF">BDM02DRAFT_3179457</name>
</gene>
<evidence type="ECO:0000313" key="1">
    <source>
        <dbReference type="EMBL" id="KAF9650138.1"/>
    </source>
</evidence>
<reference evidence="1" key="2">
    <citation type="journal article" date="2020" name="Nat. Commun.">
        <title>Large-scale genome sequencing of mycorrhizal fungi provides insights into the early evolution of symbiotic traits.</title>
        <authorList>
            <person name="Miyauchi S."/>
            <person name="Kiss E."/>
            <person name="Kuo A."/>
            <person name="Drula E."/>
            <person name="Kohler A."/>
            <person name="Sanchez-Garcia M."/>
            <person name="Morin E."/>
            <person name="Andreopoulos B."/>
            <person name="Barry K.W."/>
            <person name="Bonito G."/>
            <person name="Buee M."/>
            <person name="Carver A."/>
            <person name="Chen C."/>
            <person name="Cichocki N."/>
            <person name="Clum A."/>
            <person name="Culley D."/>
            <person name="Crous P.W."/>
            <person name="Fauchery L."/>
            <person name="Girlanda M."/>
            <person name="Hayes R.D."/>
            <person name="Keri Z."/>
            <person name="LaButti K."/>
            <person name="Lipzen A."/>
            <person name="Lombard V."/>
            <person name="Magnuson J."/>
            <person name="Maillard F."/>
            <person name="Murat C."/>
            <person name="Nolan M."/>
            <person name="Ohm R.A."/>
            <person name="Pangilinan J."/>
            <person name="Pereira M.F."/>
            <person name="Perotto S."/>
            <person name="Peter M."/>
            <person name="Pfister S."/>
            <person name="Riley R."/>
            <person name="Sitrit Y."/>
            <person name="Stielow J.B."/>
            <person name="Szollosi G."/>
            <person name="Zifcakova L."/>
            <person name="Stursova M."/>
            <person name="Spatafora J.W."/>
            <person name="Tedersoo L."/>
            <person name="Vaario L.M."/>
            <person name="Yamada A."/>
            <person name="Yan M."/>
            <person name="Wang P."/>
            <person name="Xu J."/>
            <person name="Bruns T."/>
            <person name="Baldrian P."/>
            <person name="Vilgalys R."/>
            <person name="Dunand C."/>
            <person name="Henrissat B."/>
            <person name="Grigoriev I.V."/>
            <person name="Hibbett D."/>
            <person name="Nagy L.G."/>
            <person name="Martin F.M."/>
        </authorList>
    </citation>
    <scope>NUCLEOTIDE SEQUENCE</scope>
    <source>
        <strain evidence="1">P2</strain>
    </source>
</reference>
<sequence>MKLMLRPEWRPRPFSSFLGCLDLKTGVVLALLFALFNKVAGVYGLIAVFTGAGGSAAQLSLYIYSTVALVALAWGLNAVKREDPRSTLYFAHLFFADHVLSTSWTVFFAVVWWLYSPHDGRRVSSSAAQDKIIENYLGETEKVSEEERTRLALQLWRREKGAAIAIIVLGWLIKFYLAATIYSYAIHLRKGTYRNLPLSRPNYASDYTEMSMTGDDDDEDDIEDFYRVPSKHTSYGKHRAGSYSRGNFDTAPRRGHRAGQGSYSLSTRSHPMSSVRCEVGRDGDDTTYLA</sequence>
<name>A0ACB6ZLE7_THEGA</name>
<accession>A0ACB6ZLE7</accession>
<dbReference type="Proteomes" id="UP000886501">
    <property type="component" value="Unassembled WGS sequence"/>
</dbReference>
<keyword evidence="2" id="KW-1185">Reference proteome</keyword>
<dbReference type="EMBL" id="MU117988">
    <property type="protein sequence ID" value="KAF9650138.1"/>
    <property type="molecule type" value="Genomic_DNA"/>
</dbReference>
<protein>
    <submittedName>
        <fullName evidence="1">DUF1753-domain-containing protein</fullName>
    </submittedName>
</protein>
<comment type="caution">
    <text evidence="1">The sequence shown here is derived from an EMBL/GenBank/DDBJ whole genome shotgun (WGS) entry which is preliminary data.</text>
</comment>
<reference evidence="1" key="1">
    <citation type="submission" date="2019-10" db="EMBL/GenBank/DDBJ databases">
        <authorList>
            <consortium name="DOE Joint Genome Institute"/>
            <person name="Kuo A."/>
            <person name="Miyauchi S."/>
            <person name="Kiss E."/>
            <person name="Drula E."/>
            <person name="Kohler A."/>
            <person name="Sanchez-Garcia M."/>
            <person name="Andreopoulos B."/>
            <person name="Barry K.W."/>
            <person name="Bonito G."/>
            <person name="Buee M."/>
            <person name="Carver A."/>
            <person name="Chen C."/>
            <person name="Cichocki N."/>
            <person name="Clum A."/>
            <person name="Culley D."/>
            <person name="Crous P.W."/>
            <person name="Fauchery L."/>
            <person name="Girlanda M."/>
            <person name="Hayes R."/>
            <person name="Keri Z."/>
            <person name="Labutti K."/>
            <person name="Lipzen A."/>
            <person name="Lombard V."/>
            <person name="Magnuson J."/>
            <person name="Maillard F."/>
            <person name="Morin E."/>
            <person name="Murat C."/>
            <person name="Nolan M."/>
            <person name="Ohm R."/>
            <person name="Pangilinan J."/>
            <person name="Pereira M."/>
            <person name="Perotto S."/>
            <person name="Peter M."/>
            <person name="Riley R."/>
            <person name="Sitrit Y."/>
            <person name="Stielow B."/>
            <person name="Szollosi G."/>
            <person name="Zifcakova L."/>
            <person name="Stursova M."/>
            <person name="Spatafora J.W."/>
            <person name="Tedersoo L."/>
            <person name="Vaario L.-M."/>
            <person name="Yamada A."/>
            <person name="Yan M."/>
            <person name="Wang P."/>
            <person name="Xu J."/>
            <person name="Bruns T."/>
            <person name="Baldrian P."/>
            <person name="Vilgalys R."/>
            <person name="Henrissat B."/>
            <person name="Grigoriev I.V."/>
            <person name="Hibbett D."/>
            <person name="Nagy L.G."/>
            <person name="Martin F.M."/>
        </authorList>
    </citation>
    <scope>NUCLEOTIDE SEQUENCE</scope>
    <source>
        <strain evidence="1">P2</strain>
    </source>
</reference>
<proteinExistence type="predicted"/>